<proteinExistence type="predicted"/>
<dbReference type="RefSeq" id="WP_153863738.1">
    <property type="nucleotide sequence ID" value="NZ_WJQS01000007.1"/>
</dbReference>
<feature type="coiled-coil region" evidence="1">
    <location>
        <begin position="70"/>
        <end position="97"/>
    </location>
</feature>
<dbReference type="GO" id="GO:0003677">
    <property type="term" value="F:DNA binding"/>
    <property type="evidence" value="ECO:0007669"/>
    <property type="project" value="InterPro"/>
</dbReference>
<keyword evidence="1" id="KW-0175">Coiled coil</keyword>
<dbReference type="SUPFAM" id="SSF46689">
    <property type="entry name" value="Homeodomain-like"/>
    <property type="match status" value="1"/>
</dbReference>
<dbReference type="InterPro" id="IPR002514">
    <property type="entry name" value="Transposase_8"/>
</dbReference>
<gene>
    <name evidence="2" type="ORF">GIY09_08455</name>
</gene>
<dbReference type="EMBL" id="WJQS01000007">
    <property type="protein sequence ID" value="MRI85896.1"/>
    <property type="molecule type" value="Genomic_DNA"/>
</dbReference>
<evidence type="ECO:0000313" key="3">
    <source>
        <dbReference type="Proteomes" id="UP000430975"/>
    </source>
</evidence>
<evidence type="ECO:0000313" key="2">
    <source>
        <dbReference type="EMBL" id="MRI85896.1"/>
    </source>
</evidence>
<evidence type="ECO:0000256" key="1">
    <source>
        <dbReference type="SAM" id="Coils"/>
    </source>
</evidence>
<organism evidence="2 3">
    <name type="scientific">Fundicoccus ignavus</name>
    <dbReference type="NCBI Taxonomy" id="2664442"/>
    <lineage>
        <taxon>Bacteria</taxon>
        <taxon>Bacillati</taxon>
        <taxon>Bacillota</taxon>
        <taxon>Bacilli</taxon>
        <taxon>Lactobacillales</taxon>
        <taxon>Aerococcaceae</taxon>
        <taxon>Fundicoccus</taxon>
    </lineage>
</organism>
<dbReference type="GO" id="GO:0006313">
    <property type="term" value="P:DNA transposition"/>
    <property type="evidence" value="ECO:0007669"/>
    <property type="project" value="InterPro"/>
</dbReference>
<comment type="caution">
    <text evidence="2">The sequence shown here is derived from an EMBL/GenBank/DDBJ whole genome shotgun (WGS) entry which is preliminary data.</text>
</comment>
<dbReference type="GO" id="GO:0004803">
    <property type="term" value="F:transposase activity"/>
    <property type="evidence" value="ECO:0007669"/>
    <property type="project" value="InterPro"/>
</dbReference>
<keyword evidence="3" id="KW-1185">Reference proteome</keyword>
<dbReference type="InterPro" id="IPR009057">
    <property type="entry name" value="Homeodomain-like_sf"/>
</dbReference>
<reference evidence="2 3" key="1">
    <citation type="submission" date="2019-11" db="EMBL/GenBank/DDBJ databases">
        <title>Characterisation of Fundicoccus ignavus gen. nov. sp. nov., a novel genus of the family Aerococcaceae isolated from bulk tank milk.</title>
        <authorList>
            <person name="Siebert A."/>
            <person name="Huptas C."/>
            <person name="Wenning M."/>
            <person name="Scherer S."/>
            <person name="Doll E.V."/>
        </authorList>
    </citation>
    <scope>NUCLEOTIDE SEQUENCE [LARGE SCALE GENOMIC DNA]</scope>
    <source>
        <strain evidence="2 3">WS4759</strain>
    </source>
</reference>
<dbReference type="Pfam" id="PF01527">
    <property type="entry name" value="HTH_Tnp_1"/>
    <property type="match status" value="1"/>
</dbReference>
<name>A0A6I2GF94_9LACT</name>
<sequence length="106" mass="12610">MSTKPYDLEYREYVYRLVLEDGKVVAELSRELNIAQASIFRWLKIYKEKIGWYDANGKRPKTYELPYKTESELKNENSELKKTLEQTMEENAILKKAMHVFTKAPE</sequence>
<accession>A0A6I2GF94</accession>
<dbReference type="Proteomes" id="UP000430975">
    <property type="component" value="Unassembled WGS sequence"/>
</dbReference>
<protein>
    <submittedName>
        <fullName evidence="2">Transposase</fullName>
    </submittedName>
</protein>
<dbReference type="AlphaFoldDB" id="A0A6I2GF94"/>